<sequence>MPTIPCVRLDIANPVLLALLHKCATQAGMRVLDQDDTQAPDLLVRQPGPDLEDEAEQLERFQARNRDAAIFLAGDATDPALLRWAMRAGVRQFLPDTLGEEDLAPLFVDFAQERLSLSGPGAPGLGRLISVLSMKGGVGGTTVAVNVAYQRQRAVQGKDVAVALLDLGLPYGEAQMFLDLDCRYHWGDAVKNLDRLDNTYLLSLMGVHSSGLRLLPPPTAPDEMQLVGAEVMGHLVEQARKVFSTVVVDLGAYIDEVAQRIMEMSDDVLLVCVQSTSCVRNLKRFMGTYPASRARSRQNLHLLVNRHLPSAGISAQDVCQAAGLERCIRISNDFQSTLGAINQGLPLELAAPKSPVTRELRDLALSLGVAGFGDETATGKRRFALSKG</sequence>
<dbReference type="InterPro" id="IPR027417">
    <property type="entry name" value="P-loop_NTPase"/>
</dbReference>
<dbReference type="GO" id="GO:0051782">
    <property type="term" value="P:negative regulation of cell division"/>
    <property type="evidence" value="ECO:0007669"/>
    <property type="project" value="TreeGrafter"/>
</dbReference>
<dbReference type="PANTHER" id="PTHR43384:SF13">
    <property type="entry name" value="SLR0110 PROTEIN"/>
    <property type="match status" value="1"/>
</dbReference>
<dbReference type="PANTHER" id="PTHR43384">
    <property type="entry name" value="SEPTUM SITE-DETERMINING PROTEIN MIND HOMOLOG, CHLOROPLASTIC-RELATED"/>
    <property type="match status" value="1"/>
</dbReference>
<organism evidence="1">
    <name type="scientific">Fundidesulfovibrio putealis</name>
    <dbReference type="NCBI Taxonomy" id="270496"/>
    <lineage>
        <taxon>Bacteria</taxon>
        <taxon>Pseudomonadati</taxon>
        <taxon>Thermodesulfobacteriota</taxon>
        <taxon>Desulfovibrionia</taxon>
        <taxon>Desulfovibrionales</taxon>
        <taxon>Desulfovibrionaceae</taxon>
        <taxon>Fundidesulfovibrio</taxon>
    </lineage>
</organism>
<dbReference type="GO" id="GO:0016887">
    <property type="term" value="F:ATP hydrolysis activity"/>
    <property type="evidence" value="ECO:0007669"/>
    <property type="project" value="TreeGrafter"/>
</dbReference>
<dbReference type="InterPro" id="IPR050625">
    <property type="entry name" value="ParA/MinD_ATPase"/>
</dbReference>
<dbReference type="GO" id="GO:0005524">
    <property type="term" value="F:ATP binding"/>
    <property type="evidence" value="ECO:0007669"/>
    <property type="project" value="TreeGrafter"/>
</dbReference>
<dbReference type="EMBL" id="DSRP01000319">
    <property type="protein sequence ID" value="HGG92215.1"/>
    <property type="molecule type" value="Genomic_DNA"/>
</dbReference>
<name>A0A7C4EKU4_9BACT</name>
<evidence type="ECO:0000313" key="1">
    <source>
        <dbReference type="EMBL" id="HGG92215.1"/>
    </source>
</evidence>
<reference evidence="1" key="1">
    <citation type="journal article" date="2020" name="mSystems">
        <title>Genome- and Community-Level Interaction Insights into Carbon Utilization and Element Cycling Functions of Hydrothermarchaeota in Hydrothermal Sediment.</title>
        <authorList>
            <person name="Zhou Z."/>
            <person name="Liu Y."/>
            <person name="Xu W."/>
            <person name="Pan J."/>
            <person name="Luo Z.H."/>
            <person name="Li M."/>
        </authorList>
    </citation>
    <scope>NUCLEOTIDE SEQUENCE [LARGE SCALE GENOMIC DNA]</scope>
    <source>
        <strain evidence="1">SpSt-413</strain>
    </source>
</reference>
<accession>A0A7C4EKU4</accession>
<dbReference type="SUPFAM" id="SSF52540">
    <property type="entry name" value="P-loop containing nucleoside triphosphate hydrolases"/>
    <property type="match status" value="1"/>
</dbReference>
<dbReference type="GO" id="GO:0009898">
    <property type="term" value="C:cytoplasmic side of plasma membrane"/>
    <property type="evidence" value="ECO:0007669"/>
    <property type="project" value="TreeGrafter"/>
</dbReference>
<protein>
    <submittedName>
        <fullName evidence="1">Cobyrinic acid a,c-diamide synthase</fullName>
    </submittedName>
</protein>
<dbReference type="AlphaFoldDB" id="A0A7C4EKU4"/>
<dbReference type="GO" id="GO:0005829">
    <property type="term" value="C:cytosol"/>
    <property type="evidence" value="ECO:0007669"/>
    <property type="project" value="TreeGrafter"/>
</dbReference>
<dbReference type="Gene3D" id="3.40.50.300">
    <property type="entry name" value="P-loop containing nucleotide triphosphate hydrolases"/>
    <property type="match status" value="1"/>
</dbReference>
<proteinExistence type="predicted"/>
<comment type="caution">
    <text evidence="1">The sequence shown here is derived from an EMBL/GenBank/DDBJ whole genome shotgun (WGS) entry which is preliminary data.</text>
</comment>
<gene>
    <name evidence="1" type="ORF">ENR59_04605</name>
</gene>